<dbReference type="EMBL" id="ACVQ01000017">
    <property type="protein sequence ID" value="EET79916.1"/>
    <property type="molecule type" value="Genomic_DNA"/>
</dbReference>
<proteinExistence type="predicted"/>
<keyword evidence="2" id="KW-1185">Reference proteome</keyword>
<dbReference type="STRING" id="553219.CAMSH0001_0413"/>
<gene>
    <name evidence="1" type="ORF">CAMSH0001_0413</name>
</gene>
<accession>C6RFA8</accession>
<protein>
    <submittedName>
        <fullName evidence="1">Uncharacterized protein</fullName>
    </submittedName>
</protein>
<dbReference type="AlphaFoldDB" id="C6RFA8"/>
<evidence type="ECO:0000313" key="2">
    <source>
        <dbReference type="Proteomes" id="UP000003107"/>
    </source>
</evidence>
<dbReference type="Proteomes" id="UP000003107">
    <property type="component" value="Unassembled WGS sequence"/>
</dbReference>
<name>C6RFA8_9BACT</name>
<organism evidence="1 2">
    <name type="scientific">Campylobacter showae RM3277</name>
    <dbReference type="NCBI Taxonomy" id="553219"/>
    <lineage>
        <taxon>Bacteria</taxon>
        <taxon>Pseudomonadati</taxon>
        <taxon>Campylobacterota</taxon>
        <taxon>Epsilonproteobacteria</taxon>
        <taxon>Campylobacterales</taxon>
        <taxon>Campylobacteraceae</taxon>
        <taxon>Campylobacter</taxon>
    </lineage>
</organism>
<evidence type="ECO:0000313" key="1">
    <source>
        <dbReference type="EMBL" id="EET79916.1"/>
    </source>
</evidence>
<comment type="caution">
    <text evidence="1">The sequence shown here is derived from an EMBL/GenBank/DDBJ whole genome shotgun (WGS) entry which is preliminary data.</text>
</comment>
<sequence>MTSFQASALLVCGLNKAKFDTPRRSTVQGVRGLLANLVFDISKWQA</sequence>
<reference evidence="1 2" key="1">
    <citation type="submission" date="2009-07" db="EMBL/GenBank/DDBJ databases">
        <authorList>
            <person name="Madupu R."/>
            <person name="Sebastian Y."/>
            <person name="Durkin A.S."/>
            <person name="Torralba M."/>
            <person name="Methe B."/>
            <person name="Sutton G.G."/>
            <person name="Strausberg R.L."/>
            <person name="Nelson K.E."/>
        </authorList>
    </citation>
    <scope>NUCLEOTIDE SEQUENCE [LARGE SCALE GENOMIC DNA]</scope>
    <source>
        <strain evidence="1 2">RM3277</strain>
    </source>
</reference>